<comment type="caution">
    <text evidence="2">The sequence shown here is derived from an EMBL/GenBank/DDBJ whole genome shotgun (WGS) entry which is preliminary data.</text>
</comment>
<sequence>MRVTFLGTGTSYGIPMIGCDCEVCRSFSSYNKRLRSSILVSYNGRNVLIDTTPDLRYQMLRCGERHIDAVLFTHFHADHLFGLDDVRIFNHIQKSSIPCYGNAQTVDVIQRAFDYIFNPDTPKGGGLPKLELYEMNGHIDLFGEQVVPIEVLHGSVPILGFKWDNFAYITDCSDMPDQAVEVLRGIDTLVLNGLRYRPHSTHFSIEQACTLITERIKPKRAYLTHISHDVDHDNIQVTLPDNVSLAYDELVLDI</sequence>
<dbReference type="PANTHER" id="PTHR42663">
    <property type="entry name" value="HYDROLASE C777.06C-RELATED-RELATED"/>
    <property type="match status" value="1"/>
</dbReference>
<dbReference type="GO" id="GO:0016787">
    <property type="term" value="F:hydrolase activity"/>
    <property type="evidence" value="ECO:0007669"/>
    <property type="project" value="UniProtKB-KW"/>
</dbReference>
<organism evidence="2 3">
    <name type="scientific">Candidatus Auribacter fodinae</name>
    <dbReference type="NCBI Taxonomy" id="2093366"/>
    <lineage>
        <taxon>Bacteria</taxon>
        <taxon>Pseudomonadati</taxon>
        <taxon>Candidatus Auribacterota</taxon>
        <taxon>Candidatus Auribacteria</taxon>
        <taxon>Candidatus Auribacterales</taxon>
        <taxon>Candidatus Auribacteraceae</taxon>
        <taxon>Candidatus Auribacter</taxon>
    </lineage>
</organism>
<feature type="domain" description="Metallo-beta-lactamase" evidence="1">
    <location>
        <begin position="34"/>
        <end position="225"/>
    </location>
</feature>
<dbReference type="SUPFAM" id="SSF56281">
    <property type="entry name" value="Metallo-hydrolase/oxidoreductase"/>
    <property type="match status" value="1"/>
</dbReference>
<dbReference type="CDD" id="cd16279">
    <property type="entry name" value="metallo-hydrolase-like_MBL-fold"/>
    <property type="match status" value="1"/>
</dbReference>
<dbReference type="PANTHER" id="PTHR42663:SF6">
    <property type="entry name" value="HYDROLASE C777.06C-RELATED"/>
    <property type="match status" value="1"/>
</dbReference>
<accession>A0A3A4R3S4</accession>
<reference evidence="2 3" key="1">
    <citation type="journal article" date="2017" name="ISME J.">
        <title>Energy and carbon metabolisms in a deep terrestrial subsurface fluid microbial community.</title>
        <authorList>
            <person name="Momper L."/>
            <person name="Jungbluth S.P."/>
            <person name="Lee M.D."/>
            <person name="Amend J.P."/>
        </authorList>
    </citation>
    <scope>NUCLEOTIDE SEQUENCE [LARGE SCALE GENOMIC DNA]</scope>
    <source>
        <strain evidence="2">SURF_26</strain>
    </source>
</reference>
<name>A0A3A4R3S4_9BACT</name>
<dbReference type="Gene3D" id="3.60.15.10">
    <property type="entry name" value="Ribonuclease Z/Hydroxyacylglutathione hydrolase-like"/>
    <property type="match status" value="1"/>
</dbReference>
<dbReference type="SMART" id="SM00849">
    <property type="entry name" value="Lactamase_B"/>
    <property type="match status" value="1"/>
</dbReference>
<dbReference type="InterPro" id="IPR001279">
    <property type="entry name" value="Metallo-B-lactamas"/>
</dbReference>
<dbReference type="Pfam" id="PF12706">
    <property type="entry name" value="Lactamase_B_2"/>
    <property type="match status" value="1"/>
</dbReference>
<evidence type="ECO:0000259" key="1">
    <source>
        <dbReference type="SMART" id="SM00849"/>
    </source>
</evidence>
<dbReference type="EMBL" id="QZJZ01000088">
    <property type="protein sequence ID" value="RJP56938.1"/>
    <property type="molecule type" value="Genomic_DNA"/>
</dbReference>
<protein>
    <submittedName>
        <fullName evidence="2">MBL fold metallo-hydrolase</fullName>
    </submittedName>
</protein>
<dbReference type="InterPro" id="IPR036866">
    <property type="entry name" value="RibonucZ/Hydroxyglut_hydro"/>
</dbReference>
<evidence type="ECO:0000313" key="3">
    <source>
        <dbReference type="Proteomes" id="UP000266426"/>
    </source>
</evidence>
<gene>
    <name evidence="2" type="ORF">C4541_11240</name>
</gene>
<dbReference type="AlphaFoldDB" id="A0A3A4R3S4"/>
<evidence type="ECO:0000313" key="2">
    <source>
        <dbReference type="EMBL" id="RJP56938.1"/>
    </source>
</evidence>
<keyword evidence="2" id="KW-0378">Hydrolase</keyword>
<proteinExistence type="predicted"/>
<dbReference type="Proteomes" id="UP000266426">
    <property type="component" value="Unassembled WGS sequence"/>
</dbReference>